<dbReference type="SUPFAM" id="SSF54913">
    <property type="entry name" value="GlnB-like"/>
    <property type="match status" value="1"/>
</dbReference>
<comment type="similarity">
    <text evidence="1">Belongs to the CutA family.</text>
</comment>
<dbReference type="GO" id="GO:0010038">
    <property type="term" value="P:response to metal ion"/>
    <property type="evidence" value="ECO:0007669"/>
    <property type="project" value="InterPro"/>
</dbReference>
<organism evidence="2 3">
    <name type="scientific">Acidipila rosea</name>
    <dbReference type="NCBI Taxonomy" id="768535"/>
    <lineage>
        <taxon>Bacteria</taxon>
        <taxon>Pseudomonadati</taxon>
        <taxon>Acidobacteriota</taxon>
        <taxon>Terriglobia</taxon>
        <taxon>Terriglobales</taxon>
        <taxon>Acidobacteriaceae</taxon>
        <taxon>Acidipila</taxon>
    </lineage>
</organism>
<evidence type="ECO:0000256" key="1">
    <source>
        <dbReference type="ARBA" id="ARBA00010169"/>
    </source>
</evidence>
<dbReference type="InterPro" id="IPR004323">
    <property type="entry name" value="Ion_tolerance_CutA"/>
</dbReference>
<dbReference type="InterPro" id="IPR015867">
    <property type="entry name" value="N-reg_PII/ATP_PRibTrfase_C"/>
</dbReference>
<keyword evidence="3" id="KW-1185">Reference proteome</keyword>
<dbReference type="AlphaFoldDB" id="A0A4R1LAS5"/>
<gene>
    <name evidence="2" type="ORF">C7378_1182</name>
</gene>
<dbReference type="InterPro" id="IPR011322">
    <property type="entry name" value="N-reg_PII-like_a/b"/>
</dbReference>
<comment type="caution">
    <text evidence="2">The sequence shown here is derived from an EMBL/GenBank/DDBJ whole genome shotgun (WGS) entry which is preliminary data.</text>
</comment>
<evidence type="ECO:0000313" key="3">
    <source>
        <dbReference type="Proteomes" id="UP000295210"/>
    </source>
</evidence>
<dbReference type="Proteomes" id="UP000295210">
    <property type="component" value="Unassembled WGS sequence"/>
</dbReference>
<dbReference type="Gene3D" id="3.30.70.120">
    <property type="match status" value="1"/>
</dbReference>
<dbReference type="GO" id="GO:0005507">
    <property type="term" value="F:copper ion binding"/>
    <property type="evidence" value="ECO:0007669"/>
    <property type="project" value="TreeGrafter"/>
</dbReference>
<evidence type="ECO:0000313" key="2">
    <source>
        <dbReference type="EMBL" id="TCK73569.1"/>
    </source>
</evidence>
<dbReference type="PANTHER" id="PTHR23419:SF8">
    <property type="entry name" value="FI09726P"/>
    <property type="match status" value="1"/>
</dbReference>
<name>A0A4R1LAS5_9BACT</name>
<accession>A0A4R1LAS5</accession>
<dbReference type="PANTHER" id="PTHR23419">
    <property type="entry name" value="DIVALENT CATION TOLERANCE CUTA-RELATED"/>
    <property type="match status" value="1"/>
</dbReference>
<dbReference type="EMBL" id="SMGK01000002">
    <property type="protein sequence ID" value="TCK73569.1"/>
    <property type="molecule type" value="Genomic_DNA"/>
</dbReference>
<dbReference type="OrthoDB" id="37622at2"/>
<protein>
    <submittedName>
        <fullName evidence="2">Uncharacterized protein involved in tolerance to divalent cations</fullName>
    </submittedName>
</protein>
<reference evidence="2 3" key="1">
    <citation type="submission" date="2019-03" db="EMBL/GenBank/DDBJ databases">
        <title>Genomic Encyclopedia of Type Strains, Phase IV (KMG-IV): sequencing the most valuable type-strain genomes for metagenomic binning, comparative biology and taxonomic classification.</title>
        <authorList>
            <person name="Goeker M."/>
        </authorList>
    </citation>
    <scope>NUCLEOTIDE SEQUENCE [LARGE SCALE GENOMIC DNA]</scope>
    <source>
        <strain evidence="2 3">DSM 103428</strain>
    </source>
</reference>
<sequence length="111" mass="12526">MSIQEATDIRLVLTTAETLEDGRRIAAALVERRLAACVNIMGAVNSIYRWRDKVEHAEEVLLLIKTGVHQLEKLEEAFGELHPYEVPELLVLGPESGGERYLNWLRESLGD</sequence>
<dbReference type="RefSeq" id="WP_131993285.1">
    <property type="nucleotide sequence ID" value="NZ_SMGK01000002.1"/>
</dbReference>
<proteinExistence type="inferred from homology"/>
<dbReference type="Pfam" id="PF03091">
    <property type="entry name" value="CutA1"/>
    <property type="match status" value="1"/>
</dbReference>